<reference evidence="7 8" key="1">
    <citation type="submission" date="2011-11" db="EMBL/GenBank/DDBJ databases">
        <title>The Genome Sequence of Myroides odoratimimus CIP 101113.</title>
        <authorList>
            <person name="Earl A."/>
            <person name="Ward D."/>
            <person name="Feldgarden M."/>
            <person name="Gevers D."/>
            <person name="Huys G."/>
            <person name="Young S.K."/>
            <person name="Zeng Q."/>
            <person name="Gargeya S."/>
            <person name="Fitzgerald M."/>
            <person name="Haas B."/>
            <person name="Abouelleil A."/>
            <person name="Alvarado L."/>
            <person name="Arachchi H.M."/>
            <person name="Berlin A."/>
            <person name="Brown A."/>
            <person name="Chapman S.B."/>
            <person name="Chen Z."/>
            <person name="Dunbar C."/>
            <person name="Freedman E."/>
            <person name="Gearin G."/>
            <person name="Goldberg J."/>
            <person name="Griggs A."/>
            <person name="Gujja S."/>
            <person name="Heiman D."/>
            <person name="Howarth C."/>
            <person name="Larson L."/>
            <person name="Lui A."/>
            <person name="MacDonald P.J.P."/>
            <person name="Montmayeur A."/>
            <person name="Murphy C."/>
            <person name="Neiman D."/>
            <person name="Pearson M."/>
            <person name="Priest M."/>
            <person name="Roberts A."/>
            <person name="Saif S."/>
            <person name="Shea T."/>
            <person name="Shenoy N."/>
            <person name="Sisk P."/>
            <person name="Stolte C."/>
            <person name="Sykes S."/>
            <person name="Wortman J."/>
            <person name="Nusbaum C."/>
            <person name="Birren B."/>
        </authorList>
    </citation>
    <scope>NUCLEOTIDE SEQUENCE [LARGE SCALE GENOMIC DNA]</scope>
    <source>
        <strain evidence="7 8">CIP 101113</strain>
    </source>
</reference>
<dbReference type="Proteomes" id="UP000004834">
    <property type="component" value="Unassembled WGS sequence"/>
</dbReference>
<comment type="cofactor">
    <cofactor evidence="1">
        <name>pyridoxal 5'-phosphate</name>
        <dbReference type="ChEBI" id="CHEBI:597326"/>
    </cofactor>
</comment>
<dbReference type="InterPro" id="IPR001926">
    <property type="entry name" value="TrpB-like_PALP"/>
</dbReference>
<organism evidence="7 8">
    <name type="scientific">Myroides odoratimimus CIP 101113</name>
    <dbReference type="NCBI Taxonomy" id="883154"/>
    <lineage>
        <taxon>Bacteria</taxon>
        <taxon>Pseudomonadati</taxon>
        <taxon>Bacteroidota</taxon>
        <taxon>Flavobacteriia</taxon>
        <taxon>Flavobacteriales</taxon>
        <taxon>Flavobacteriaceae</taxon>
        <taxon>Myroides</taxon>
    </lineage>
</organism>
<dbReference type="Pfam" id="PF00291">
    <property type="entry name" value="PALP"/>
    <property type="match status" value="1"/>
</dbReference>
<evidence type="ECO:0000313" key="7">
    <source>
        <dbReference type="EMBL" id="EHO04878.1"/>
    </source>
</evidence>
<evidence type="ECO:0000256" key="5">
    <source>
        <dbReference type="PIRSR" id="PIRSR006278-2"/>
    </source>
</evidence>
<gene>
    <name evidence="7" type="ORF">HMPREF9715_03475</name>
</gene>
<dbReference type="SUPFAM" id="SSF53686">
    <property type="entry name" value="Tryptophan synthase beta subunit-like PLP-dependent enzymes"/>
    <property type="match status" value="1"/>
</dbReference>
<proteinExistence type="inferred from homology"/>
<dbReference type="GO" id="GO:0019148">
    <property type="term" value="F:D-cysteine desulfhydrase activity"/>
    <property type="evidence" value="ECO:0007669"/>
    <property type="project" value="TreeGrafter"/>
</dbReference>
<feature type="modified residue" description="N6-(pyridoxal phosphate)lysine" evidence="5">
    <location>
        <position position="38"/>
    </location>
</feature>
<feature type="active site" description="Nucleophile" evidence="4">
    <location>
        <position position="65"/>
    </location>
</feature>
<accession>A0AAV3EYH4</accession>
<evidence type="ECO:0000256" key="4">
    <source>
        <dbReference type="PIRSR" id="PIRSR006278-1"/>
    </source>
</evidence>
<dbReference type="InterPro" id="IPR036052">
    <property type="entry name" value="TrpB-like_PALP_sf"/>
</dbReference>
<evidence type="ECO:0000259" key="6">
    <source>
        <dbReference type="Pfam" id="PF00291"/>
    </source>
</evidence>
<dbReference type="InterPro" id="IPR027278">
    <property type="entry name" value="ACCD_DCysDesulf"/>
</dbReference>
<name>A0AAV3EYH4_9FLAO</name>
<evidence type="ECO:0000256" key="2">
    <source>
        <dbReference type="ARBA" id="ARBA00008639"/>
    </source>
</evidence>
<evidence type="ECO:0000256" key="1">
    <source>
        <dbReference type="ARBA" id="ARBA00001933"/>
    </source>
</evidence>
<evidence type="ECO:0000256" key="3">
    <source>
        <dbReference type="ARBA" id="ARBA00022898"/>
    </source>
</evidence>
<dbReference type="PANTHER" id="PTHR43780">
    <property type="entry name" value="1-AMINOCYCLOPROPANE-1-CARBOXYLATE DEAMINASE-RELATED"/>
    <property type="match status" value="1"/>
</dbReference>
<dbReference type="AlphaFoldDB" id="A0AAV3EYH4"/>
<dbReference type="RefSeq" id="WP_006264660.1">
    <property type="nucleotide sequence ID" value="NZ_JH590839.1"/>
</dbReference>
<feature type="domain" description="Tryptophan synthase beta chain-like PALP" evidence="6">
    <location>
        <begin position="19"/>
        <end position="281"/>
    </location>
</feature>
<keyword evidence="3 5" id="KW-0663">Pyridoxal phosphate</keyword>
<dbReference type="Gene3D" id="3.40.50.1100">
    <property type="match status" value="2"/>
</dbReference>
<sequence length="292" mass="32770">MFENENVYNEQLKVELPRGITIFVKREDLLHEEVSGNKFRKLKYNILKAQELGYSKLLTFGGAYSNHIAATAAAGRICGVETIGIIRGEELENNYAGNSTLTKAVEDGMTLGFLTRTDYRNKGEVEIINSLKAIYGDFYLVPEGGTNEEAIKGTEEILKEGDETFDYICTAVGTGGTIAGIINSSHPNQTILGFPALKGSFLYEDIRKFVTNNNWDLVLDYHFGGYAKYNEELLSFLRELYKQTGVLFDPIYNGKMIYGVLEEIKKGRFKDNSRILVIHTGGLQGWNEKIKI</sequence>
<dbReference type="PIRSF" id="PIRSF006278">
    <property type="entry name" value="ACCD_DCysDesulf"/>
    <property type="match status" value="1"/>
</dbReference>
<comment type="caution">
    <text evidence="7">The sequence shown here is derived from an EMBL/GenBank/DDBJ whole genome shotgun (WGS) entry which is preliminary data.</text>
</comment>
<comment type="similarity">
    <text evidence="2">Belongs to the ACC deaminase/D-cysteine desulfhydrase family.</text>
</comment>
<protein>
    <recommendedName>
        <fullName evidence="6">Tryptophan synthase beta chain-like PALP domain-containing protein</fullName>
    </recommendedName>
</protein>
<dbReference type="PANTHER" id="PTHR43780:SF2">
    <property type="entry name" value="1-AMINOCYCLOPROPANE-1-CARBOXYLATE DEAMINASE-RELATED"/>
    <property type="match status" value="1"/>
</dbReference>
<dbReference type="EMBL" id="AGEE01000059">
    <property type="protein sequence ID" value="EHO04878.1"/>
    <property type="molecule type" value="Genomic_DNA"/>
</dbReference>
<evidence type="ECO:0000313" key="8">
    <source>
        <dbReference type="Proteomes" id="UP000004834"/>
    </source>
</evidence>